<accession>A0A409XTV4</accession>
<dbReference type="AlphaFoldDB" id="A0A409XTV4"/>
<name>A0A409XTV4_PSICY</name>
<evidence type="ECO:0000313" key="3">
    <source>
        <dbReference type="Proteomes" id="UP000283269"/>
    </source>
</evidence>
<feature type="region of interest" description="Disordered" evidence="1">
    <location>
        <begin position="83"/>
        <end position="104"/>
    </location>
</feature>
<dbReference type="InParanoid" id="A0A409XTV4"/>
<evidence type="ECO:0000313" key="2">
    <source>
        <dbReference type="EMBL" id="PPQ94114.1"/>
    </source>
</evidence>
<feature type="compositionally biased region" description="Basic and acidic residues" evidence="1">
    <location>
        <begin position="31"/>
        <end position="42"/>
    </location>
</feature>
<organism evidence="2 3">
    <name type="scientific">Psilocybe cyanescens</name>
    <dbReference type="NCBI Taxonomy" id="93625"/>
    <lineage>
        <taxon>Eukaryota</taxon>
        <taxon>Fungi</taxon>
        <taxon>Dikarya</taxon>
        <taxon>Basidiomycota</taxon>
        <taxon>Agaricomycotina</taxon>
        <taxon>Agaricomycetes</taxon>
        <taxon>Agaricomycetidae</taxon>
        <taxon>Agaricales</taxon>
        <taxon>Agaricineae</taxon>
        <taxon>Strophariaceae</taxon>
        <taxon>Psilocybe</taxon>
    </lineage>
</organism>
<reference evidence="2 3" key="1">
    <citation type="journal article" date="2018" name="Evol. Lett.">
        <title>Horizontal gene cluster transfer increased hallucinogenic mushroom diversity.</title>
        <authorList>
            <person name="Reynolds H.T."/>
            <person name="Vijayakumar V."/>
            <person name="Gluck-Thaler E."/>
            <person name="Korotkin H.B."/>
            <person name="Matheny P.B."/>
            <person name="Slot J.C."/>
        </authorList>
    </citation>
    <scope>NUCLEOTIDE SEQUENCE [LARGE SCALE GENOMIC DNA]</scope>
    <source>
        <strain evidence="2 3">2631</strain>
    </source>
</reference>
<comment type="caution">
    <text evidence="2">The sequence shown here is derived from an EMBL/GenBank/DDBJ whole genome shotgun (WGS) entry which is preliminary data.</text>
</comment>
<dbReference type="EMBL" id="NHYD01000466">
    <property type="protein sequence ID" value="PPQ94114.1"/>
    <property type="molecule type" value="Genomic_DNA"/>
</dbReference>
<protein>
    <submittedName>
        <fullName evidence="2">Uncharacterized protein</fullName>
    </submittedName>
</protein>
<feature type="compositionally biased region" description="Polar residues" evidence="1">
    <location>
        <begin position="43"/>
        <end position="56"/>
    </location>
</feature>
<feature type="region of interest" description="Disordered" evidence="1">
    <location>
        <begin position="31"/>
        <end position="56"/>
    </location>
</feature>
<proteinExistence type="predicted"/>
<dbReference type="Proteomes" id="UP000283269">
    <property type="component" value="Unassembled WGS sequence"/>
</dbReference>
<gene>
    <name evidence="2" type="ORF">CVT25_009265</name>
</gene>
<sequence length="104" mass="11750">MLCEGDPRRVAWFGARIHKYVVVQWDEFGNRRQEDPSTEKRQSVSTHGSGRLSSTDAHAGTCEWRSYCVVVLVRAEVSHEEEKIGRESGRLAGVSPMTQALSFR</sequence>
<keyword evidence="3" id="KW-1185">Reference proteome</keyword>
<evidence type="ECO:0000256" key="1">
    <source>
        <dbReference type="SAM" id="MobiDB-lite"/>
    </source>
</evidence>